<dbReference type="EMBL" id="JAMXLY010000029">
    <property type="protein sequence ID" value="MCO6025829.1"/>
    <property type="molecule type" value="Genomic_DNA"/>
</dbReference>
<protein>
    <submittedName>
        <fullName evidence="2">LicD family protein</fullName>
    </submittedName>
</protein>
<organism evidence="2 3">
    <name type="scientific">Segatella cerevisiae</name>
    <dbReference type="NCBI Taxonomy" id="2053716"/>
    <lineage>
        <taxon>Bacteria</taxon>
        <taxon>Pseudomonadati</taxon>
        <taxon>Bacteroidota</taxon>
        <taxon>Bacteroidia</taxon>
        <taxon>Bacteroidales</taxon>
        <taxon>Prevotellaceae</taxon>
        <taxon>Segatella</taxon>
    </lineage>
</organism>
<comment type="caution">
    <text evidence="2">The sequence shown here is derived from an EMBL/GenBank/DDBJ whole genome shotgun (WGS) entry which is preliminary data.</text>
</comment>
<gene>
    <name evidence="2" type="ORF">NG821_08265</name>
</gene>
<dbReference type="InterPro" id="IPR007074">
    <property type="entry name" value="LicD/FKTN/FKRP_NTP_transf"/>
</dbReference>
<dbReference type="PANTHER" id="PTHR43404:SF1">
    <property type="entry name" value="MNN4P"/>
    <property type="match status" value="1"/>
</dbReference>
<evidence type="ECO:0000259" key="1">
    <source>
        <dbReference type="Pfam" id="PF04991"/>
    </source>
</evidence>
<keyword evidence="3" id="KW-1185">Reference proteome</keyword>
<dbReference type="PANTHER" id="PTHR43404">
    <property type="entry name" value="LIPOPOLYSACCHARIDE CHOLINEPHOSPHOTRANSFERASE LICD"/>
    <property type="match status" value="1"/>
</dbReference>
<sequence>MDLREENRGGYIISPKMKRVWNIQMTMAAKLLEVCKKHHLRVWADGGTLLGLIRHHGYIPWDDDMDFLMIREDYDQLVKISQTEFRHPFFFQSAYSDINYYRGHAQLRYDGTTAILPCDINQKFHQGIFIDIFVYDHMPDVEDSDWKRRLETADDIGRRLDKYCYRQMSPGLSNLSRNLSLLNTRVFLTKKKRNHMFTLYNDLFRYYDSEDCKRISSPCFSRKTLKTSIKDLSWYRQTIMIPFEDMELPAPIDYKKILRGQYGDNYMTPIMISSQHGGFQVLDPDKPYTDYLPELRV</sequence>
<dbReference type="Pfam" id="PF04991">
    <property type="entry name" value="LicD"/>
    <property type="match status" value="1"/>
</dbReference>
<reference evidence="2 3" key="1">
    <citation type="submission" date="2022-06" db="EMBL/GenBank/DDBJ databases">
        <title>A taxonomic note on the genus Prevotella: Description of four novel genera and emended description of the genera Hallella and Xylanibacter.</title>
        <authorList>
            <person name="Hitch T.C.A."/>
        </authorList>
    </citation>
    <scope>NUCLEOTIDE SEQUENCE [LARGE SCALE GENOMIC DNA]</scope>
    <source>
        <strain evidence="2 3">DSM 100619</strain>
    </source>
</reference>
<evidence type="ECO:0000313" key="2">
    <source>
        <dbReference type="EMBL" id="MCO6025829.1"/>
    </source>
</evidence>
<dbReference type="RefSeq" id="WP_252761184.1">
    <property type="nucleotide sequence ID" value="NZ_JAMXLY010000029.1"/>
</dbReference>
<name>A0ABT1BXL9_9BACT</name>
<dbReference type="InterPro" id="IPR052942">
    <property type="entry name" value="LPS_cholinephosphotransferase"/>
</dbReference>
<evidence type="ECO:0000313" key="3">
    <source>
        <dbReference type="Proteomes" id="UP001204015"/>
    </source>
</evidence>
<accession>A0ABT1BXL9</accession>
<dbReference type="Proteomes" id="UP001204015">
    <property type="component" value="Unassembled WGS sequence"/>
</dbReference>
<proteinExistence type="predicted"/>
<feature type="domain" description="LicD/FKTN/FKRP nucleotidyltransferase" evidence="1">
    <location>
        <begin position="35"/>
        <end position="263"/>
    </location>
</feature>